<feature type="domain" description="N,N-dimethylformamidase beta subunit-like C-terminal" evidence="1">
    <location>
        <begin position="4"/>
        <end position="157"/>
    </location>
</feature>
<organism evidence="2">
    <name type="scientific">marine metagenome</name>
    <dbReference type="NCBI Taxonomy" id="408172"/>
    <lineage>
        <taxon>unclassified sequences</taxon>
        <taxon>metagenomes</taxon>
        <taxon>ecological metagenomes</taxon>
    </lineage>
</organism>
<dbReference type="Pfam" id="PF20254">
    <property type="entry name" value="DMFA2_C"/>
    <property type="match status" value="1"/>
</dbReference>
<sequence length="178" mass="19548">FDGKYGGMWRARGRIPSKLCGLTFTAYGFDVSSYYVRDKDSERPETAWLMEGVGNGEKIGDFGLVGGGAAGLELDRYDVEFGTPHDSYLLAHSVGHTNLMLQVNEEIHFSVRGYHGGGTENPMVRADMIFYKTPNDGGVFAPGSLSWCGSLSHNNYNNNVSRITENAIRGFLKDNPLP</sequence>
<dbReference type="EMBL" id="UINC01219863">
    <property type="protein sequence ID" value="SVE47529.1"/>
    <property type="molecule type" value="Genomic_DNA"/>
</dbReference>
<protein>
    <recommendedName>
        <fullName evidence="1">N,N-dimethylformamidase beta subunit-like C-terminal domain-containing protein</fullName>
    </recommendedName>
</protein>
<reference evidence="2" key="1">
    <citation type="submission" date="2018-05" db="EMBL/GenBank/DDBJ databases">
        <authorList>
            <person name="Lanie J.A."/>
            <person name="Ng W.-L."/>
            <person name="Kazmierczak K.M."/>
            <person name="Andrzejewski T.M."/>
            <person name="Davidsen T.M."/>
            <person name="Wayne K.J."/>
            <person name="Tettelin H."/>
            <person name="Glass J.I."/>
            <person name="Rusch D."/>
            <person name="Podicherti R."/>
            <person name="Tsui H.-C.T."/>
            <person name="Winkler M.E."/>
        </authorList>
    </citation>
    <scope>NUCLEOTIDE SEQUENCE</scope>
</reference>
<feature type="non-terminal residue" evidence="2">
    <location>
        <position position="1"/>
    </location>
</feature>
<evidence type="ECO:0000259" key="1">
    <source>
        <dbReference type="Pfam" id="PF20254"/>
    </source>
</evidence>
<dbReference type="AlphaFoldDB" id="A0A383DTA8"/>
<gene>
    <name evidence="2" type="ORF">METZ01_LOCUS500383</name>
</gene>
<accession>A0A383DTA8</accession>
<name>A0A383DTA8_9ZZZZ</name>
<evidence type="ECO:0000313" key="2">
    <source>
        <dbReference type="EMBL" id="SVE47529.1"/>
    </source>
</evidence>
<dbReference type="InterPro" id="IPR046540">
    <property type="entry name" value="DMFA2_C"/>
</dbReference>
<proteinExistence type="predicted"/>